<dbReference type="SUPFAM" id="SSF55961">
    <property type="entry name" value="Bet v1-like"/>
    <property type="match status" value="1"/>
</dbReference>
<comment type="caution">
    <text evidence="1">The sequence shown here is derived from an EMBL/GenBank/DDBJ whole genome shotgun (WGS) entry which is preliminary data.</text>
</comment>
<evidence type="ECO:0008006" key="3">
    <source>
        <dbReference type="Google" id="ProtNLM"/>
    </source>
</evidence>
<dbReference type="Proteomes" id="UP000537326">
    <property type="component" value="Unassembled WGS sequence"/>
</dbReference>
<reference evidence="1 2" key="1">
    <citation type="submission" date="2020-07" db="EMBL/GenBank/DDBJ databases">
        <title>Sequencing the genomes of 1000 actinobacteria strains.</title>
        <authorList>
            <person name="Klenk H.-P."/>
        </authorList>
    </citation>
    <scope>NUCLEOTIDE SEQUENCE [LARGE SCALE GENOMIC DNA]</scope>
    <source>
        <strain evidence="1 2">DSM 18248</strain>
    </source>
</reference>
<name>A0A7Z0C6I8_9ACTN</name>
<evidence type="ECO:0000313" key="1">
    <source>
        <dbReference type="EMBL" id="NYI12176.1"/>
    </source>
</evidence>
<protein>
    <recommendedName>
        <fullName evidence="3">Polyketide cyclase / dehydrase and lipid transport</fullName>
    </recommendedName>
</protein>
<dbReference type="Gene3D" id="3.30.530.20">
    <property type="match status" value="1"/>
</dbReference>
<organism evidence="1 2">
    <name type="scientific">Nocardioides marinus</name>
    <dbReference type="NCBI Taxonomy" id="374514"/>
    <lineage>
        <taxon>Bacteria</taxon>
        <taxon>Bacillati</taxon>
        <taxon>Actinomycetota</taxon>
        <taxon>Actinomycetes</taxon>
        <taxon>Propionibacteriales</taxon>
        <taxon>Nocardioidaceae</taxon>
        <taxon>Nocardioides</taxon>
    </lineage>
</organism>
<sequence length="154" mass="17071">MPRNPHARIEIDAPLDRVWEVMLDTASYGEWNPFVLRADCAAPRVGEPITLHVRFANGSTATSPERITALDVPTTGEDGVRRALLAYRYEGLPAKLRLVQGVRDQRLTQALGGPTVYDTVERFSGPLVRLAGPARVEDGFRRHAQALKERAESL</sequence>
<gene>
    <name evidence="1" type="ORF">BKA05_003691</name>
</gene>
<dbReference type="Pfam" id="PF10604">
    <property type="entry name" value="Polyketide_cyc2"/>
    <property type="match status" value="1"/>
</dbReference>
<dbReference type="AlphaFoldDB" id="A0A7Z0C6I8"/>
<dbReference type="InterPro" id="IPR019587">
    <property type="entry name" value="Polyketide_cyclase/dehydratase"/>
</dbReference>
<dbReference type="EMBL" id="JACBZI010000001">
    <property type="protein sequence ID" value="NYI12176.1"/>
    <property type="molecule type" value="Genomic_DNA"/>
</dbReference>
<dbReference type="CDD" id="cd07822">
    <property type="entry name" value="SRPBCC_4"/>
    <property type="match status" value="1"/>
</dbReference>
<keyword evidence="2" id="KW-1185">Reference proteome</keyword>
<evidence type="ECO:0000313" key="2">
    <source>
        <dbReference type="Proteomes" id="UP000537326"/>
    </source>
</evidence>
<proteinExistence type="predicted"/>
<accession>A0A7Z0C6I8</accession>
<dbReference type="InterPro" id="IPR023393">
    <property type="entry name" value="START-like_dom_sf"/>
</dbReference>
<dbReference type="RefSeq" id="WP_179532758.1">
    <property type="nucleotide sequence ID" value="NZ_BAAAPP010000001.1"/>
</dbReference>